<dbReference type="HOGENOM" id="CLU_743384_0_0_0"/>
<gene>
    <name evidence="3" type="ORF">U14_05850</name>
</gene>
<accession>A0A081BT32</accession>
<evidence type="ECO:0000313" key="4">
    <source>
        <dbReference type="Proteomes" id="UP000030700"/>
    </source>
</evidence>
<sequence length="381" mass="43056">MALAGNIKEFGLADIFQIVSLQQKTGELIVEGKDGSVHILLESGFIVGASATFRSIEERLERALEHSEAINKFQLKRALETQKKTLQPLWTVLAETKAVNVDTLKNLLSQQIHETIYHVLRWTEGEYRFEPKKNVEYDRELIAPINTEFLVMEGFRITDEWPEVEKVITSFQLMVRRAANVTTIPPDLSEGEAKLFKLLSQDRSVQELIDIGQQGEFETCQNLYGLMKRKIVERVEKKGKVATQKRASSLSIGDIFLKIAAILLIIVVLAGLVFSLRFLPNNLSLIHKPNLGGLEVMKQFATQSEMARISQQFSRYYLLKKQWPASPEELVNERMISSPQLLRNPWGEPYAVTTAQQQVTINTTVNAGASTGKQLSVTIAW</sequence>
<dbReference type="EMBL" id="DF820461">
    <property type="protein sequence ID" value="GAK54563.1"/>
    <property type="molecule type" value="Genomic_DNA"/>
</dbReference>
<evidence type="ECO:0000256" key="1">
    <source>
        <dbReference type="SAM" id="Phobius"/>
    </source>
</evidence>
<keyword evidence="1" id="KW-0472">Membrane</keyword>
<evidence type="ECO:0000259" key="2">
    <source>
        <dbReference type="Pfam" id="PF14332"/>
    </source>
</evidence>
<dbReference type="PANTHER" id="PTHR36304">
    <property type="entry name" value="DOMAIN GTPASE-ACTIVATING PROTEIN, PUTATIVE-RELATED-RELATED"/>
    <property type="match status" value="1"/>
</dbReference>
<dbReference type="AlphaFoldDB" id="A0A081BT32"/>
<organism evidence="3">
    <name type="scientific">Candidatus Moduliflexus flocculans</name>
    <dbReference type="NCBI Taxonomy" id="1499966"/>
    <lineage>
        <taxon>Bacteria</taxon>
        <taxon>Candidatus Moduliflexota</taxon>
        <taxon>Candidatus Moduliflexia</taxon>
        <taxon>Candidatus Moduliflexales</taxon>
        <taxon>Candidatus Moduliflexaceae</taxon>
    </lineage>
</organism>
<dbReference type="Pfam" id="PF14332">
    <property type="entry name" value="DUF4388"/>
    <property type="match status" value="1"/>
</dbReference>
<keyword evidence="1" id="KW-1133">Transmembrane helix</keyword>
<name>A0A081BT32_9BACT</name>
<dbReference type="Proteomes" id="UP000030700">
    <property type="component" value="Unassembled WGS sequence"/>
</dbReference>
<keyword evidence="1" id="KW-0812">Transmembrane</keyword>
<proteinExistence type="predicted"/>
<evidence type="ECO:0000313" key="3">
    <source>
        <dbReference type="EMBL" id="GAK54563.1"/>
    </source>
</evidence>
<feature type="domain" description="PatA-like N-terminal" evidence="2">
    <location>
        <begin position="4"/>
        <end position="161"/>
    </location>
</feature>
<keyword evidence="4" id="KW-1185">Reference proteome</keyword>
<dbReference type="STRING" id="1499966.U14_05850"/>
<feature type="transmembrane region" description="Helical" evidence="1">
    <location>
        <begin position="255"/>
        <end position="279"/>
    </location>
</feature>
<dbReference type="InterPro" id="IPR025497">
    <property type="entry name" value="PatA-like_N"/>
</dbReference>
<reference evidence="3" key="1">
    <citation type="journal article" date="2015" name="PeerJ">
        <title>First genomic representation of candidate bacterial phylum KSB3 points to enhanced environmental sensing as a trigger of wastewater bulking.</title>
        <authorList>
            <person name="Sekiguchi Y."/>
            <person name="Ohashi A."/>
            <person name="Parks D.H."/>
            <person name="Yamauchi T."/>
            <person name="Tyson G.W."/>
            <person name="Hugenholtz P."/>
        </authorList>
    </citation>
    <scope>NUCLEOTIDE SEQUENCE [LARGE SCALE GENOMIC DNA]</scope>
</reference>
<protein>
    <submittedName>
        <fullName evidence="3">Conserved uncharacterized protein</fullName>
    </submittedName>
</protein>
<dbReference type="PANTHER" id="PTHR36304:SF4">
    <property type="entry name" value="DUF4388 DOMAIN-CONTAINING PROTEIN"/>
    <property type="match status" value="1"/>
</dbReference>